<dbReference type="Pfam" id="PF00155">
    <property type="entry name" value="Aminotran_1_2"/>
    <property type="match status" value="1"/>
</dbReference>
<dbReference type="eggNOG" id="COG1167">
    <property type="taxonomic scope" value="Bacteria"/>
</dbReference>
<dbReference type="Gene3D" id="1.10.10.10">
    <property type="entry name" value="Winged helix-like DNA-binding domain superfamily/Winged helix DNA-binding domain"/>
    <property type="match status" value="1"/>
</dbReference>
<dbReference type="STRING" id="582744.Msip34_2669"/>
<dbReference type="AlphaFoldDB" id="C6XBD6"/>
<dbReference type="Proteomes" id="UP000002743">
    <property type="component" value="Chromosome"/>
</dbReference>
<evidence type="ECO:0000256" key="5">
    <source>
        <dbReference type="ARBA" id="ARBA00023163"/>
    </source>
</evidence>
<dbReference type="EMBL" id="CP001674">
    <property type="protein sequence ID" value="ACT51906.1"/>
    <property type="molecule type" value="Genomic_DNA"/>
</dbReference>
<dbReference type="InterPro" id="IPR015421">
    <property type="entry name" value="PyrdxlP-dep_Trfase_major"/>
</dbReference>
<accession>C6XBD6</accession>
<keyword evidence="2" id="KW-0663">Pyridoxal phosphate</keyword>
<dbReference type="InterPro" id="IPR015424">
    <property type="entry name" value="PyrdxlP-dep_Trfase"/>
</dbReference>
<dbReference type="OrthoDB" id="9804020at2"/>
<dbReference type="SMART" id="SM00345">
    <property type="entry name" value="HTH_GNTR"/>
    <property type="match status" value="1"/>
</dbReference>
<gene>
    <name evidence="8" type="ordered locus">Msip34_2669</name>
</gene>
<dbReference type="InterPro" id="IPR004839">
    <property type="entry name" value="Aminotransferase_I/II_large"/>
</dbReference>
<keyword evidence="3" id="KW-0805">Transcription regulation</keyword>
<dbReference type="HOGENOM" id="CLU_017584_0_1_4"/>
<dbReference type="GO" id="GO:0008483">
    <property type="term" value="F:transaminase activity"/>
    <property type="evidence" value="ECO:0007669"/>
    <property type="project" value="UniProtKB-KW"/>
</dbReference>
<organism evidence="8 9">
    <name type="scientific">Methylovorus glucosotrophus (strain SIP3-4)</name>
    <dbReference type="NCBI Taxonomy" id="582744"/>
    <lineage>
        <taxon>Bacteria</taxon>
        <taxon>Pseudomonadati</taxon>
        <taxon>Pseudomonadota</taxon>
        <taxon>Betaproteobacteria</taxon>
        <taxon>Nitrosomonadales</taxon>
        <taxon>Methylophilaceae</taxon>
        <taxon>Methylovorus</taxon>
    </lineage>
</organism>
<sequence length="488" mass="53424">MVEKSATLITLNKAAAEPIHLQIYTRFKEAIESGLLNDGDRVPSTRVLASALNVARGTVETAYSMLLGEGIFVSKGQAGSFVHAPFRPAGKATSAPVRPSQASSLSHAGSGPVASGPSHVFLPGSPAYDAFPRKVWSRLASRRMRSLSAHDFSYRDPLGYLPLRQSIATYLRLSRGVVCEPQQVFITVGYQGALDFLSRCLNLRGADVWMEDPGYILATRMLADLGAHLVRVPVDQEGMVVSEGIRMSPQARLAIVTPSHQSPLAMALSWSRRMQLLDWAGSTGAWVIEDDYDGEFRYSGYPLPSLKSLDQYDRVIYAGTFSKTLFPALRLGYLVMPPSLVDSCTEKAQLYPLGSSIGPQLIVNDFIAEGHFSRHLKKMRSLYAERREMTSKVLMDVLGDLIEINAHKNGMHFAARITSQHADQAIADGFNQLGYGIHALSRWTANPGQSAHLPGIRSPHNGLIIGFTNIPNARTAELAARQLQTFFN</sequence>
<dbReference type="InterPro" id="IPR036388">
    <property type="entry name" value="WH-like_DNA-bd_sf"/>
</dbReference>
<protein>
    <submittedName>
        <fullName evidence="8">Transcriptional regulator, GntR family with aminotransferase domain</fullName>
    </submittedName>
</protein>
<dbReference type="InterPro" id="IPR036390">
    <property type="entry name" value="WH_DNA-bd_sf"/>
</dbReference>
<keyword evidence="8" id="KW-0032">Aminotransferase</keyword>
<evidence type="ECO:0000259" key="7">
    <source>
        <dbReference type="PROSITE" id="PS50949"/>
    </source>
</evidence>
<feature type="region of interest" description="Disordered" evidence="6">
    <location>
        <begin position="92"/>
        <end position="111"/>
    </location>
</feature>
<dbReference type="GO" id="GO:0003700">
    <property type="term" value="F:DNA-binding transcription factor activity"/>
    <property type="evidence" value="ECO:0007669"/>
    <property type="project" value="InterPro"/>
</dbReference>
<dbReference type="CDD" id="cd00609">
    <property type="entry name" value="AAT_like"/>
    <property type="match status" value="1"/>
</dbReference>
<dbReference type="InterPro" id="IPR051446">
    <property type="entry name" value="HTH_trans_reg/aminotransferase"/>
</dbReference>
<evidence type="ECO:0000313" key="8">
    <source>
        <dbReference type="EMBL" id="ACT51906.1"/>
    </source>
</evidence>
<keyword evidence="5" id="KW-0804">Transcription</keyword>
<feature type="domain" description="HTH gntR-type" evidence="7">
    <location>
        <begin position="17"/>
        <end position="85"/>
    </location>
</feature>
<dbReference type="CDD" id="cd07377">
    <property type="entry name" value="WHTH_GntR"/>
    <property type="match status" value="1"/>
</dbReference>
<evidence type="ECO:0000256" key="6">
    <source>
        <dbReference type="SAM" id="MobiDB-lite"/>
    </source>
</evidence>
<evidence type="ECO:0000256" key="2">
    <source>
        <dbReference type="ARBA" id="ARBA00022898"/>
    </source>
</evidence>
<dbReference type="Gene3D" id="3.40.640.10">
    <property type="entry name" value="Type I PLP-dependent aspartate aminotransferase-like (Major domain)"/>
    <property type="match status" value="1"/>
</dbReference>
<dbReference type="GO" id="GO:0003677">
    <property type="term" value="F:DNA binding"/>
    <property type="evidence" value="ECO:0007669"/>
    <property type="project" value="UniProtKB-KW"/>
</dbReference>
<evidence type="ECO:0000313" key="9">
    <source>
        <dbReference type="Proteomes" id="UP000002743"/>
    </source>
</evidence>
<dbReference type="Pfam" id="PF00392">
    <property type="entry name" value="GntR"/>
    <property type="match status" value="1"/>
</dbReference>
<keyword evidence="4" id="KW-0238">DNA-binding</keyword>
<reference evidence="9" key="1">
    <citation type="submission" date="2009-07" db="EMBL/GenBank/DDBJ databases">
        <title>Complete sequence of chromosome of Methylovorus sp. SIP3-4.</title>
        <authorList>
            <person name="Lucas S."/>
            <person name="Copeland A."/>
            <person name="Lapidus A."/>
            <person name="Glavina del Rio T."/>
            <person name="Tice H."/>
            <person name="Bruce D."/>
            <person name="Goodwin L."/>
            <person name="Pitluck S."/>
            <person name="Clum A."/>
            <person name="Larimer F."/>
            <person name="Land M."/>
            <person name="Hauser L."/>
            <person name="Kyrpides N."/>
            <person name="Mikhailova N."/>
            <person name="Kayluzhnaya M."/>
            <person name="Chistoserdova L."/>
        </authorList>
    </citation>
    <scope>NUCLEOTIDE SEQUENCE [LARGE SCALE GENOMIC DNA]</scope>
    <source>
        <strain evidence="9">SIP3-4</strain>
    </source>
</reference>
<keyword evidence="9" id="KW-1185">Reference proteome</keyword>
<evidence type="ECO:0000256" key="1">
    <source>
        <dbReference type="ARBA" id="ARBA00005384"/>
    </source>
</evidence>
<dbReference type="SUPFAM" id="SSF53383">
    <property type="entry name" value="PLP-dependent transferases"/>
    <property type="match status" value="1"/>
</dbReference>
<evidence type="ECO:0000256" key="4">
    <source>
        <dbReference type="ARBA" id="ARBA00023125"/>
    </source>
</evidence>
<comment type="similarity">
    <text evidence="1">In the C-terminal section; belongs to the class-I pyridoxal-phosphate-dependent aminotransferase family.</text>
</comment>
<dbReference type="PROSITE" id="PS50949">
    <property type="entry name" value="HTH_GNTR"/>
    <property type="match status" value="1"/>
</dbReference>
<dbReference type="InterPro" id="IPR000524">
    <property type="entry name" value="Tscrpt_reg_HTH_GntR"/>
</dbReference>
<proteinExistence type="inferred from homology"/>
<name>C6XBD6_METGS</name>
<dbReference type="RefSeq" id="WP_015831130.1">
    <property type="nucleotide sequence ID" value="NC_012969.1"/>
</dbReference>
<dbReference type="KEGG" id="mei:Msip34_2669"/>
<reference evidence="8 9" key="2">
    <citation type="journal article" date="2011" name="J. Bacteriol.">
        <title>Genomes of three methylotrophs from a single niche uncover genetic and metabolic divergence of Methylophilaceae.</title>
        <authorList>
            <person name="Lapidus A."/>
            <person name="Clum A."/>
            <person name="Labutti K."/>
            <person name="Kaluzhnaya M.G."/>
            <person name="Lim S."/>
            <person name="Beck D.A."/>
            <person name="Glavina Del Rio T."/>
            <person name="Nolan M."/>
            <person name="Mavromatis K."/>
            <person name="Huntemann M."/>
            <person name="Lucas S."/>
            <person name="Lidstrom M.E."/>
            <person name="Ivanova N."/>
            <person name="Chistoserdova L."/>
        </authorList>
    </citation>
    <scope>NUCLEOTIDE SEQUENCE [LARGE SCALE GENOMIC DNA]</scope>
    <source>
        <strain evidence="8 9">SIP3-4</strain>
    </source>
</reference>
<dbReference type="PANTHER" id="PTHR46577">
    <property type="entry name" value="HTH-TYPE TRANSCRIPTIONAL REGULATORY PROTEIN GABR"/>
    <property type="match status" value="1"/>
</dbReference>
<keyword evidence="8" id="KW-0808">Transferase</keyword>
<dbReference type="GO" id="GO:0030170">
    <property type="term" value="F:pyridoxal phosphate binding"/>
    <property type="evidence" value="ECO:0007669"/>
    <property type="project" value="InterPro"/>
</dbReference>
<evidence type="ECO:0000256" key="3">
    <source>
        <dbReference type="ARBA" id="ARBA00023015"/>
    </source>
</evidence>
<dbReference type="SUPFAM" id="SSF46785">
    <property type="entry name" value="Winged helix' DNA-binding domain"/>
    <property type="match status" value="1"/>
</dbReference>
<dbReference type="PANTHER" id="PTHR46577:SF1">
    <property type="entry name" value="HTH-TYPE TRANSCRIPTIONAL REGULATORY PROTEIN GABR"/>
    <property type="match status" value="1"/>
</dbReference>